<dbReference type="PANTHER" id="PTHR48036">
    <property type="entry name" value="SPLICING FACTOR (PAD-1), PUTATIVE (AFU_ORTHOLOGUE AFUA_1G15810)-RELATED"/>
    <property type="match status" value="1"/>
</dbReference>
<dbReference type="Pfam" id="PF00076">
    <property type="entry name" value="RRM_1"/>
    <property type="match status" value="2"/>
</dbReference>
<feature type="compositionally biased region" description="Basic and acidic residues" evidence="2">
    <location>
        <begin position="1"/>
        <end position="44"/>
    </location>
</feature>
<dbReference type="InterPro" id="IPR035979">
    <property type="entry name" value="RBD_domain_sf"/>
</dbReference>
<gene>
    <name evidence="4" type="ORF">EIN_162300</name>
</gene>
<dbReference type="InterPro" id="IPR006509">
    <property type="entry name" value="RBM39_SF"/>
</dbReference>
<dbReference type="GO" id="GO:0003723">
    <property type="term" value="F:RNA binding"/>
    <property type="evidence" value="ECO:0007669"/>
    <property type="project" value="UniProtKB-UniRule"/>
</dbReference>
<dbReference type="Proteomes" id="UP000014680">
    <property type="component" value="Unassembled WGS sequence"/>
</dbReference>
<evidence type="ECO:0000256" key="1">
    <source>
        <dbReference type="PROSITE-ProRule" id="PRU00176"/>
    </source>
</evidence>
<accession>A0A0A1TYJ9</accession>
<feature type="domain" description="RRM" evidence="3">
    <location>
        <begin position="152"/>
        <end position="226"/>
    </location>
</feature>
<keyword evidence="5" id="KW-1185">Reference proteome</keyword>
<dbReference type="Gene3D" id="3.30.70.330">
    <property type="match status" value="3"/>
</dbReference>
<proteinExistence type="predicted"/>
<dbReference type="SUPFAM" id="SSF54928">
    <property type="entry name" value="RNA-binding domain, RBD"/>
    <property type="match status" value="2"/>
</dbReference>
<dbReference type="GeneID" id="14885556"/>
<dbReference type="GO" id="GO:0005634">
    <property type="term" value="C:nucleus"/>
    <property type="evidence" value="ECO:0007669"/>
    <property type="project" value="InterPro"/>
</dbReference>
<dbReference type="InterPro" id="IPR012677">
    <property type="entry name" value="Nucleotide-bd_a/b_plait_sf"/>
</dbReference>
<name>A0A0A1TYJ9_ENTIV</name>
<dbReference type="VEuPathDB" id="AmoebaDB:EIN_162300"/>
<evidence type="ECO:0000259" key="3">
    <source>
        <dbReference type="PROSITE" id="PS50102"/>
    </source>
</evidence>
<dbReference type="OMA" id="ITATYMI"/>
<sequence length="359" mass="41754">MDHERRSRSSSRERGESWKRRDRFNKEKAEERHEESRDREEQNERNSILEQLERERRTVFVRGLTTEATDSEIISFFKSAGTVVTVKQIIDQITQHSRGFGYVEFQTIEEANKAINMSGKFFKEGIPLFVADSNSQQNRNVSTVAALPLESKTIRVRNLIKQLDLDDINQVFGVTGTIVKRELKRDGDFNCALIEFETIKQAKKAIELYDGRKFGNVKWEVFSVKENGSDCINEDDEKLLAQRTKEMMMQRLQGGGTVFDQENKEGRKALFVQNMFSLAKEKSGFEAELRDDVFEELKQYCRVKDVIVDIHHPKGVVYVVCETALDTQKAFSVLNLRWFNMRLIRAEYFPENKVPVIKN</sequence>
<evidence type="ECO:0000313" key="4">
    <source>
        <dbReference type="EMBL" id="ELP86596.1"/>
    </source>
</evidence>
<keyword evidence="1" id="KW-0694">RNA-binding</keyword>
<reference evidence="4 5" key="1">
    <citation type="submission" date="2012-10" db="EMBL/GenBank/DDBJ databases">
        <authorList>
            <person name="Zafar N."/>
            <person name="Inman J."/>
            <person name="Hall N."/>
            <person name="Lorenzi H."/>
            <person name="Caler E."/>
        </authorList>
    </citation>
    <scope>NUCLEOTIDE SEQUENCE [LARGE SCALE GENOMIC DNA]</scope>
    <source>
        <strain evidence="4 5">IP1</strain>
    </source>
</reference>
<feature type="region of interest" description="Disordered" evidence="2">
    <location>
        <begin position="1"/>
        <end position="49"/>
    </location>
</feature>
<dbReference type="EMBL" id="KB206960">
    <property type="protein sequence ID" value="ELP86596.1"/>
    <property type="molecule type" value="Genomic_DNA"/>
</dbReference>
<feature type="domain" description="RRM" evidence="3">
    <location>
        <begin position="57"/>
        <end position="135"/>
    </location>
</feature>
<dbReference type="RefSeq" id="XP_004185942.1">
    <property type="nucleotide sequence ID" value="XM_004185894.1"/>
</dbReference>
<dbReference type="SMART" id="SM00360">
    <property type="entry name" value="RRM"/>
    <property type="match status" value="3"/>
</dbReference>
<dbReference type="KEGG" id="eiv:EIN_162300"/>
<dbReference type="AlphaFoldDB" id="A0A0A1TYJ9"/>
<organism evidence="4 5">
    <name type="scientific">Entamoeba invadens IP1</name>
    <dbReference type="NCBI Taxonomy" id="370355"/>
    <lineage>
        <taxon>Eukaryota</taxon>
        <taxon>Amoebozoa</taxon>
        <taxon>Evosea</taxon>
        <taxon>Archamoebae</taxon>
        <taxon>Mastigamoebida</taxon>
        <taxon>Entamoebidae</taxon>
        <taxon>Entamoeba</taxon>
    </lineage>
</organism>
<dbReference type="GO" id="GO:0006397">
    <property type="term" value="P:mRNA processing"/>
    <property type="evidence" value="ECO:0007669"/>
    <property type="project" value="InterPro"/>
</dbReference>
<evidence type="ECO:0000313" key="5">
    <source>
        <dbReference type="Proteomes" id="UP000014680"/>
    </source>
</evidence>
<dbReference type="CDD" id="cd00590">
    <property type="entry name" value="RRM_SF"/>
    <property type="match status" value="1"/>
</dbReference>
<evidence type="ECO:0000256" key="2">
    <source>
        <dbReference type="SAM" id="MobiDB-lite"/>
    </source>
</evidence>
<dbReference type="OrthoDB" id="5411533at2759"/>
<protein>
    <submittedName>
        <fullName evidence="4">Protein HRB1, putative</fullName>
    </submittedName>
</protein>
<dbReference type="InterPro" id="IPR000504">
    <property type="entry name" value="RRM_dom"/>
</dbReference>
<dbReference type="PROSITE" id="PS50102">
    <property type="entry name" value="RRM"/>
    <property type="match status" value="2"/>
</dbReference>